<feature type="coiled-coil region" evidence="1">
    <location>
        <begin position="6"/>
        <end position="40"/>
    </location>
</feature>
<reference evidence="2" key="2">
    <citation type="journal article" date="2021" name="PeerJ">
        <title>Extensive microbial diversity within the chicken gut microbiome revealed by metagenomics and culture.</title>
        <authorList>
            <person name="Gilroy R."/>
            <person name="Ravi A."/>
            <person name="Getino M."/>
            <person name="Pursley I."/>
            <person name="Horton D.L."/>
            <person name="Alikhan N.F."/>
            <person name="Baker D."/>
            <person name="Gharbi K."/>
            <person name="Hall N."/>
            <person name="Watson M."/>
            <person name="Adriaenssens E.M."/>
            <person name="Foster-Nyarko E."/>
            <person name="Jarju S."/>
            <person name="Secka A."/>
            <person name="Antonio M."/>
            <person name="Oren A."/>
            <person name="Chaudhuri R.R."/>
            <person name="La Ragione R."/>
            <person name="Hildebrand F."/>
            <person name="Pallen M.J."/>
        </authorList>
    </citation>
    <scope>NUCLEOTIDE SEQUENCE</scope>
    <source>
        <strain evidence="2">ChiHile30-977</strain>
    </source>
</reference>
<evidence type="ECO:0000313" key="3">
    <source>
        <dbReference type="Proteomes" id="UP000886819"/>
    </source>
</evidence>
<dbReference type="AlphaFoldDB" id="A0A9D1CJB3"/>
<comment type="caution">
    <text evidence="2">The sequence shown here is derived from an EMBL/GenBank/DDBJ whole genome shotgun (WGS) entry which is preliminary data.</text>
</comment>
<organism evidence="2 3">
    <name type="scientific">Candidatus Avichristensenella intestinipullorum</name>
    <dbReference type="NCBI Taxonomy" id="2840693"/>
    <lineage>
        <taxon>Bacteria</taxon>
        <taxon>Bacillati</taxon>
        <taxon>Bacillota</taxon>
        <taxon>Clostridia</taxon>
        <taxon>Candidatus Avichristensenella</taxon>
    </lineage>
</organism>
<gene>
    <name evidence="2" type="ORF">IAA66_06445</name>
</gene>
<keyword evidence="1" id="KW-0175">Coiled coil</keyword>
<evidence type="ECO:0000313" key="2">
    <source>
        <dbReference type="EMBL" id="HIQ63213.1"/>
    </source>
</evidence>
<proteinExistence type="predicted"/>
<dbReference type="Proteomes" id="UP000886819">
    <property type="component" value="Unassembled WGS sequence"/>
</dbReference>
<sequence length="107" mass="11914">MSLEVLKDIEKAEARAENILAEAQRESREMVKAAEEASLAQSLSAAQEHRALAQRILEDAQATVRKRIDALNEADARSREQVCGQARKKLDAAAQRIFERIVSDGNR</sequence>
<protein>
    <submittedName>
        <fullName evidence="2">Uncharacterized protein</fullName>
    </submittedName>
</protein>
<evidence type="ECO:0000256" key="1">
    <source>
        <dbReference type="SAM" id="Coils"/>
    </source>
</evidence>
<dbReference type="EMBL" id="DVFI01000093">
    <property type="protein sequence ID" value="HIQ63213.1"/>
    <property type="molecule type" value="Genomic_DNA"/>
</dbReference>
<dbReference type="Gene3D" id="1.20.5.2950">
    <property type="match status" value="1"/>
</dbReference>
<reference evidence="2" key="1">
    <citation type="submission" date="2020-10" db="EMBL/GenBank/DDBJ databases">
        <authorList>
            <person name="Gilroy R."/>
        </authorList>
    </citation>
    <scope>NUCLEOTIDE SEQUENCE</scope>
    <source>
        <strain evidence="2">ChiHile30-977</strain>
    </source>
</reference>
<accession>A0A9D1CJB3</accession>
<name>A0A9D1CJB3_9FIRM</name>